<dbReference type="AlphaFoldDB" id="A0A518B592"/>
<dbReference type="Gene3D" id="3.90.70.10">
    <property type="entry name" value="Cysteine proteinases"/>
    <property type="match status" value="1"/>
</dbReference>
<dbReference type="SUPFAM" id="SSF54001">
    <property type="entry name" value="Cysteine proteinases"/>
    <property type="match status" value="1"/>
</dbReference>
<dbReference type="InterPro" id="IPR038765">
    <property type="entry name" value="Papain-like_cys_pep_sf"/>
</dbReference>
<name>A0A518B592_9BACT</name>
<keyword evidence="1" id="KW-0732">Signal</keyword>
<feature type="chain" id="PRO_5021936423" description="Peptidase C1A papain C-terminal domain-containing protein" evidence="1">
    <location>
        <begin position="35"/>
        <end position="356"/>
    </location>
</feature>
<evidence type="ECO:0000313" key="3">
    <source>
        <dbReference type="Proteomes" id="UP000317093"/>
    </source>
</evidence>
<accession>A0A518B592</accession>
<evidence type="ECO:0000256" key="1">
    <source>
        <dbReference type="SAM" id="SignalP"/>
    </source>
</evidence>
<dbReference type="KEGG" id="knv:Pan216_30150"/>
<feature type="signal peptide" evidence="1">
    <location>
        <begin position="1"/>
        <end position="34"/>
    </location>
</feature>
<protein>
    <recommendedName>
        <fullName evidence="4">Peptidase C1A papain C-terminal domain-containing protein</fullName>
    </recommendedName>
</protein>
<evidence type="ECO:0000313" key="2">
    <source>
        <dbReference type="EMBL" id="QDU62148.1"/>
    </source>
</evidence>
<evidence type="ECO:0008006" key="4">
    <source>
        <dbReference type="Google" id="ProtNLM"/>
    </source>
</evidence>
<reference evidence="2 3" key="1">
    <citation type="submission" date="2019-02" db="EMBL/GenBank/DDBJ databases">
        <title>Deep-cultivation of Planctomycetes and their phenomic and genomic characterization uncovers novel biology.</title>
        <authorList>
            <person name="Wiegand S."/>
            <person name="Jogler M."/>
            <person name="Boedeker C."/>
            <person name="Pinto D."/>
            <person name="Vollmers J."/>
            <person name="Rivas-Marin E."/>
            <person name="Kohn T."/>
            <person name="Peeters S.H."/>
            <person name="Heuer A."/>
            <person name="Rast P."/>
            <person name="Oberbeckmann S."/>
            <person name="Bunk B."/>
            <person name="Jeske O."/>
            <person name="Meyerdierks A."/>
            <person name="Storesund J.E."/>
            <person name="Kallscheuer N."/>
            <person name="Luecker S."/>
            <person name="Lage O.M."/>
            <person name="Pohl T."/>
            <person name="Merkel B.J."/>
            <person name="Hornburger P."/>
            <person name="Mueller R.-W."/>
            <person name="Bruemmer F."/>
            <person name="Labrenz M."/>
            <person name="Spormann A.M."/>
            <person name="Op den Camp H."/>
            <person name="Overmann J."/>
            <person name="Amann R."/>
            <person name="Jetten M.S.M."/>
            <person name="Mascher T."/>
            <person name="Medema M.H."/>
            <person name="Devos D.P."/>
            <person name="Kaster A.-K."/>
            <person name="Ovreas L."/>
            <person name="Rohde M."/>
            <person name="Galperin M.Y."/>
            <person name="Jogler C."/>
        </authorList>
    </citation>
    <scope>NUCLEOTIDE SEQUENCE [LARGE SCALE GENOMIC DNA]</scope>
    <source>
        <strain evidence="2 3">Pan216</strain>
    </source>
</reference>
<gene>
    <name evidence="2" type="ORF">Pan216_30150</name>
</gene>
<organism evidence="2 3">
    <name type="scientific">Kolteria novifilia</name>
    <dbReference type="NCBI Taxonomy" id="2527975"/>
    <lineage>
        <taxon>Bacteria</taxon>
        <taxon>Pseudomonadati</taxon>
        <taxon>Planctomycetota</taxon>
        <taxon>Planctomycetia</taxon>
        <taxon>Kolteriales</taxon>
        <taxon>Kolteriaceae</taxon>
        <taxon>Kolteria</taxon>
    </lineage>
</organism>
<dbReference type="RefSeq" id="WP_145258687.1">
    <property type="nucleotide sequence ID" value="NZ_CP036279.1"/>
</dbReference>
<proteinExistence type="predicted"/>
<dbReference type="Proteomes" id="UP000317093">
    <property type="component" value="Chromosome"/>
</dbReference>
<keyword evidence="3" id="KW-1185">Reference proteome</keyword>
<dbReference type="OrthoDB" id="241975at2"/>
<dbReference type="EMBL" id="CP036279">
    <property type="protein sequence ID" value="QDU62148.1"/>
    <property type="molecule type" value="Genomic_DNA"/>
</dbReference>
<sequence precursor="true">MDLSTFKAWIAAIKARPKTAFVLSIAAAILSAVAYYQPDLIPDFENNNEPPVELMGWAGPDAAEKAYAELAPTLPKFAIEGHEDSRGAIVHLWDFAKQLNGEHIPTATQLVGDCVSQGAANAVNYLAAMEIVRLGEHEELRLAFAPYIYGSARAYVGGGRIPCNQDGAVGVWAAKALQQYGVLAADAEGCPEYSAKIARAWGCDGPPDQFQQLARAQIVKTFARVTTYDQVRDALANGYPVTVASDVGFRMKGQVEDGKLWGIPKGNWAHQMCFVGIDDTADVPRFAGGGKGAVYCLNSWGPDAHGESPDGAPPGGFWIGANVVDRMVGQGDSFAFSQFEGFKSQDLDFDVLLSSE</sequence>